<organism evidence="1 2">
    <name type="scientific">Cellulomonas fimi</name>
    <dbReference type="NCBI Taxonomy" id="1708"/>
    <lineage>
        <taxon>Bacteria</taxon>
        <taxon>Bacillati</taxon>
        <taxon>Actinomycetota</taxon>
        <taxon>Actinomycetes</taxon>
        <taxon>Micrococcales</taxon>
        <taxon>Cellulomonadaceae</taxon>
        <taxon>Cellulomonas</taxon>
    </lineage>
</organism>
<accession>A0A7Y0QH90</accession>
<proteinExistence type="predicted"/>
<protein>
    <submittedName>
        <fullName evidence="1">Uncharacterized protein</fullName>
    </submittedName>
</protein>
<sequence length="72" mass="7695">MADLDAARAAKSRLHSRLAGRDGITGIGLARDLDGYRLQVNVRGEADRKAVPERVDGVEVTVRVTGPVRAQA</sequence>
<dbReference type="RefSeq" id="WP_169324414.1">
    <property type="nucleotide sequence ID" value="NZ_JABCJJ010000008.1"/>
</dbReference>
<evidence type="ECO:0000313" key="1">
    <source>
        <dbReference type="EMBL" id="NMR20040.1"/>
    </source>
</evidence>
<evidence type="ECO:0000313" key="2">
    <source>
        <dbReference type="Proteomes" id="UP000562124"/>
    </source>
</evidence>
<gene>
    <name evidence="1" type="ORF">HIR71_07355</name>
</gene>
<name>A0A7Y0QH90_CELFI</name>
<keyword evidence="2" id="KW-1185">Reference proteome</keyword>
<dbReference type="EMBL" id="JABCJJ010000008">
    <property type="protein sequence ID" value="NMR20040.1"/>
    <property type="molecule type" value="Genomic_DNA"/>
</dbReference>
<comment type="caution">
    <text evidence="1">The sequence shown here is derived from an EMBL/GenBank/DDBJ whole genome shotgun (WGS) entry which is preliminary data.</text>
</comment>
<dbReference type="Proteomes" id="UP000562124">
    <property type="component" value="Unassembled WGS sequence"/>
</dbReference>
<reference evidence="1 2" key="1">
    <citation type="submission" date="2020-04" db="EMBL/GenBank/DDBJ databases">
        <title>Sequencing and Assembly of C. fimi.</title>
        <authorList>
            <person name="Ramsey A.R."/>
        </authorList>
    </citation>
    <scope>NUCLEOTIDE SEQUENCE [LARGE SCALE GENOMIC DNA]</scope>
    <source>
        <strain evidence="1 2">SB</strain>
    </source>
</reference>
<dbReference type="AlphaFoldDB" id="A0A7Y0QH90"/>